<dbReference type="RefSeq" id="WP_072263946.1">
    <property type="nucleotide sequence ID" value="NZ_CZVV01000060.1"/>
</dbReference>
<accession>A0A916LJK4</accession>
<dbReference type="Pfam" id="PF20773">
    <property type="entry name" value="InhA-like_MAM"/>
    <property type="match status" value="1"/>
</dbReference>
<dbReference type="NCBIfam" id="TIGR03436">
    <property type="entry name" value="acidobact_VWFA"/>
    <property type="match status" value="1"/>
</dbReference>
<sequence length="877" mass="96549">MNKVKFYICYITLICILLFSLTYSQSRERYSLWGAAKEFKIPKGFSLQIPLQNKIIEGFNKGNNLSSQTLFSEGFETGIGSWTILGNVWEVGAPTSGPMSAHSGNNVAATVLAGNYPDYADAFLISPSVNLPNVTGIILSFWHWFKTESRYDYCYVLITTDNGLTWQQLKSYNGSSGVWLNERIDLSTYRNQMIKIGFYFHSDYSITYEGWYIDDIAIETLTSGDTLNWTALASMPTPRAWAPAVVWDGKIYVVGGCSSPTPQQFYNAVATLEVYDPSNNFWESLPSMSMERVGPAAAALNGKIYVMGGFNRSTWSANTSVEIYDIATRTWTSGPPMPIGVSWAKAVTLENKIYVLGGVGAHYYNTVQVFDPQTNSWSIKSPFNGGRYLHAAVVYNGKIYLIGGDTWETGNDYVYSDIQVYDPTSDSWTEKSPMPFAATGLEAVAINDKIHVFGNSPLYLVYDINSDTWQLKYSTHSPEGAFSMVNIDSVIYRFGGGGWGPTVSIVEKAEIFLSPPSISNYRIIFNQINSSSFPVIDCYVSVVDSSGQPVSNLTSSNFQVFEDGYSEQFSLTPITGVSVPISVALIIDRSGSMGGQPINDAKNAALIFVDSLRAGDRAAVISFNNQVTVDQPFTSDKNLLRSAINSIYAGGLTAIYNAAYTALSLISSEPSQRKAIILLTDGADNSSSISVDSVINYANFLNVPIYTIGLGLTPGSSEEQVLIRIAQSTGGNYYYSPTSSQLGQIYRSISSQIQNQYKLTYTTHNPNFDGSLRTVKIIVLYQSSVDSATKTYRAPLAGSWFIQLSATSGNLGDVYNFAGVHHSASDSFDIYDVPEPPSPNSNYIQLYFPHPNWNHILGPYFSKDVRLSRVLKVQTIN</sequence>
<dbReference type="SMART" id="SM00612">
    <property type="entry name" value="Kelch"/>
    <property type="match status" value="4"/>
</dbReference>
<evidence type="ECO:0000313" key="2">
    <source>
        <dbReference type="EMBL" id="CUT02006.1"/>
    </source>
</evidence>
<protein>
    <submittedName>
        <fullName evidence="2">VWFA-related domain-containing protein</fullName>
    </submittedName>
</protein>
<comment type="caution">
    <text evidence="2">The sequence shown here is derived from an EMBL/GenBank/DDBJ whole genome shotgun (WGS) entry which is preliminary data.</text>
</comment>
<dbReference type="Pfam" id="PF00092">
    <property type="entry name" value="VWA"/>
    <property type="match status" value="1"/>
</dbReference>
<dbReference type="SUPFAM" id="SSF50965">
    <property type="entry name" value="Galactose oxidase, central domain"/>
    <property type="match status" value="1"/>
</dbReference>
<dbReference type="SUPFAM" id="SSF53300">
    <property type="entry name" value="vWA-like"/>
    <property type="match status" value="1"/>
</dbReference>
<dbReference type="PANTHER" id="PTHR45632">
    <property type="entry name" value="LD33804P"/>
    <property type="match status" value="1"/>
</dbReference>
<dbReference type="SUPFAM" id="SSF49899">
    <property type="entry name" value="Concanavalin A-like lectins/glucanases"/>
    <property type="match status" value="1"/>
</dbReference>
<reference evidence="2 3" key="1">
    <citation type="submission" date="2015-11" db="EMBL/GenBank/DDBJ databases">
        <authorList>
            <person name="Varghese N."/>
        </authorList>
    </citation>
    <scope>NUCLEOTIDE SEQUENCE [LARGE SCALE GENOMIC DNA]</scope>
    <source>
        <strain evidence="2 3">JGI-25</strain>
    </source>
</reference>
<organism evidence="2 3">
    <name type="scientific">Kryptobacter tengchongensis</name>
    <dbReference type="NCBI Taxonomy" id="1643429"/>
    <lineage>
        <taxon>Bacteria</taxon>
        <taxon>Pseudomonadati</taxon>
        <taxon>Candidatus Kryptoniota</taxon>
        <taxon>Candidatus Kryptobacter</taxon>
    </lineage>
</organism>
<evidence type="ECO:0000259" key="1">
    <source>
        <dbReference type="PROSITE" id="PS50234"/>
    </source>
</evidence>
<dbReference type="Proteomes" id="UP000243105">
    <property type="component" value="Unassembled WGS sequence"/>
</dbReference>
<dbReference type="Gene3D" id="3.40.50.410">
    <property type="entry name" value="von Willebrand factor, type A domain"/>
    <property type="match status" value="1"/>
</dbReference>
<dbReference type="InterPro" id="IPR013320">
    <property type="entry name" value="ConA-like_dom_sf"/>
</dbReference>
<dbReference type="Gene3D" id="2.60.120.200">
    <property type="match status" value="1"/>
</dbReference>
<name>A0A916LJK4_KRYT1</name>
<dbReference type="PRINTS" id="PR00501">
    <property type="entry name" value="KELCHREPEAT"/>
</dbReference>
<feature type="domain" description="VWFA" evidence="1">
    <location>
        <begin position="582"/>
        <end position="749"/>
    </location>
</feature>
<dbReference type="NCBIfam" id="NF038128">
    <property type="entry name" value="choice_anch_J"/>
    <property type="match status" value="1"/>
</dbReference>
<dbReference type="InterPro" id="IPR002035">
    <property type="entry name" value="VWF_A"/>
</dbReference>
<dbReference type="InterPro" id="IPR017802">
    <property type="entry name" value="VWFA-rel_acidobac-type"/>
</dbReference>
<proteinExistence type="predicted"/>
<dbReference type="InterPro" id="IPR036465">
    <property type="entry name" value="vWFA_dom_sf"/>
</dbReference>
<dbReference type="CDD" id="cd00198">
    <property type="entry name" value="vWFA"/>
    <property type="match status" value="1"/>
</dbReference>
<dbReference type="InterPro" id="IPR011043">
    <property type="entry name" value="Gal_Oxase/kelch_b-propeller"/>
</dbReference>
<dbReference type="InterPro" id="IPR015915">
    <property type="entry name" value="Kelch-typ_b-propeller"/>
</dbReference>
<dbReference type="EMBL" id="CZVV01000060">
    <property type="protein sequence ID" value="CUT02006.1"/>
    <property type="molecule type" value="Genomic_DNA"/>
</dbReference>
<dbReference type="Pfam" id="PF01344">
    <property type="entry name" value="Kelch_1"/>
    <property type="match status" value="1"/>
</dbReference>
<dbReference type="SMART" id="SM00327">
    <property type="entry name" value="VWA"/>
    <property type="match status" value="1"/>
</dbReference>
<evidence type="ECO:0000313" key="3">
    <source>
        <dbReference type="Proteomes" id="UP000243105"/>
    </source>
</evidence>
<dbReference type="InterPro" id="IPR006652">
    <property type="entry name" value="Kelch_1"/>
</dbReference>
<dbReference type="Gene3D" id="2.120.10.80">
    <property type="entry name" value="Kelch-type beta propeller"/>
    <property type="match status" value="1"/>
</dbReference>
<dbReference type="PANTHER" id="PTHR45632:SF17">
    <property type="entry name" value="KELCH-LIKE PROTEIN 31"/>
    <property type="match status" value="1"/>
</dbReference>
<dbReference type="PROSITE" id="PS50234">
    <property type="entry name" value="VWFA"/>
    <property type="match status" value="1"/>
</dbReference>
<dbReference type="AlphaFoldDB" id="A0A916LJK4"/>
<dbReference type="Pfam" id="PF24681">
    <property type="entry name" value="Kelch_KLHDC2_KLHL20_DRC7"/>
    <property type="match status" value="1"/>
</dbReference>
<gene>
    <name evidence="2" type="ORF">JGI25_00990</name>
</gene>